<dbReference type="PANTHER" id="PTHR45919">
    <property type="entry name" value="GDP-MAN:MAN(3)GLCNAC(2)-PP-DOL ALPHA-1,2-MANNOSYLTRANSFERASE"/>
    <property type="match status" value="1"/>
</dbReference>
<comment type="catalytic activity">
    <reaction evidence="11 12">
        <text>an alpha-D-Man-(1-&gt;3)-[alpha-D-Man-(1-&gt;6)]-beta-D-Man-(1-&gt;4)-beta-D-GlcNAc-(1-&gt;4)-alpha-D-GlcNAc-diphospho-di-trans,poly-cis-dolichol + 2 GDP-alpha-D-mannose = an alpha-D-Man-(1-&gt;2)-alpha-D-Man-(1-&gt;2)-alpha-D-Man-(1-&gt;3)-[alpha-D-Man-(1-&gt;6)]-beta-D-Man-(1-&gt;4)-beta-D-GlcNAc-(1-&gt;4)-alpha-D-GlcNAc-diphospho-di-trans,poly-cis-dolichol + 2 GDP + 2 H(+)</text>
        <dbReference type="Rhea" id="RHEA:29523"/>
        <dbReference type="Rhea" id="RHEA-COMP:19515"/>
        <dbReference type="Rhea" id="RHEA-COMP:19516"/>
        <dbReference type="ChEBI" id="CHEBI:15378"/>
        <dbReference type="ChEBI" id="CHEBI:57527"/>
        <dbReference type="ChEBI" id="CHEBI:58189"/>
        <dbReference type="ChEBI" id="CHEBI:132511"/>
        <dbReference type="ChEBI" id="CHEBI:132515"/>
        <dbReference type="EC" id="2.4.1.131"/>
    </reaction>
    <physiologicalReaction direction="left-to-right" evidence="11 12">
        <dbReference type="Rhea" id="RHEA:29524"/>
    </physiologicalReaction>
</comment>
<comment type="similarity">
    <text evidence="12">Belongs to the glycosyltransferase group 1 family. Glycosyltransferase 4 subfamily.</text>
</comment>
<sequence>MPGLGLLLSLAAVLVGASYVLLPYFIRFIAQNVGSTVRARTQTRRELLLKRANDEESKSLPKSNKDRLATGDFKGKPAHEWEGIIGFFHPFCNAGGGGERVLWAAIRATQERYPKALCVVYTGDHDVDKDAIIANVKNRFNIPLHAPRLTFLYLSTRDFLLAQHWPHFTLLGQSIGSLVVGWDAFNLVVPDIFIDTMGYAFTVAFSHFLFPDVPTGAYVHYPTISTDMLGSLDASGRGVNAGSGSGWKGKAKKAYWHLFARLYSWIGGEIDVVMTNSTWTQNHIKALWGSTRQKRRWTKDTFVVFPPVAVEELEQEIEVSEESEKSRKKDILYIAQFRPEKDHQNIIMAFAEFLRDHKTDAKDTPRLVLVGSVRDEKDKMLVYKLRVLAREQHIADHVDFVIDAKWSQILDRLRTSWIGVNGMWNEHFGIGVVEYQAAGLISVVDDSGGPKYDIVVPIDGKPTGEFFFPLYDASHKDYTNTCFLGFHAKSPTEFAKGFAKALDQSPSETLAMRKRARTSAKRFSEEVFRDSWNAQMDRLIQLRFTPKGERQKLHLD</sequence>
<evidence type="ECO:0000256" key="7">
    <source>
        <dbReference type="ARBA" id="ARBA00022692"/>
    </source>
</evidence>
<evidence type="ECO:0000256" key="8">
    <source>
        <dbReference type="ARBA" id="ARBA00022824"/>
    </source>
</evidence>
<comment type="caution">
    <text evidence="15">The sequence shown here is derived from an EMBL/GenBank/DDBJ whole genome shotgun (WGS) entry which is preliminary data.</text>
</comment>
<dbReference type="InterPro" id="IPR031814">
    <property type="entry name" value="ALG11_N"/>
</dbReference>
<evidence type="ECO:0000313" key="16">
    <source>
        <dbReference type="Proteomes" id="UP000309076"/>
    </source>
</evidence>
<comment type="pathway">
    <text evidence="2 12">Protein modification; protein glycosylation.</text>
</comment>
<evidence type="ECO:0000256" key="6">
    <source>
        <dbReference type="ARBA" id="ARBA00022679"/>
    </source>
</evidence>
<organism evidence="15 16">
    <name type="scientific">Aureobasidium pullulans</name>
    <name type="common">Black yeast</name>
    <name type="synonym">Pullularia pullulans</name>
    <dbReference type="NCBI Taxonomy" id="5580"/>
    <lineage>
        <taxon>Eukaryota</taxon>
        <taxon>Fungi</taxon>
        <taxon>Dikarya</taxon>
        <taxon>Ascomycota</taxon>
        <taxon>Pezizomycotina</taxon>
        <taxon>Dothideomycetes</taxon>
        <taxon>Dothideomycetidae</taxon>
        <taxon>Dothideales</taxon>
        <taxon>Saccotheciaceae</taxon>
        <taxon>Aureobasidium</taxon>
    </lineage>
</organism>
<dbReference type="InterPro" id="IPR001296">
    <property type="entry name" value="Glyco_trans_1"/>
</dbReference>
<evidence type="ECO:0000256" key="1">
    <source>
        <dbReference type="ARBA" id="ARBA00004389"/>
    </source>
</evidence>
<keyword evidence="6 12" id="KW-0808">Transferase</keyword>
<keyword evidence="9" id="KW-1133">Transmembrane helix</keyword>
<comment type="subcellular location">
    <subcellularLocation>
        <location evidence="1">Endoplasmic reticulum membrane</location>
        <topology evidence="1">Single-pass membrane protein</topology>
    </subcellularLocation>
</comment>
<dbReference type="InterPro" id="IPR038013">
    <property type="entry name" value="ALG11"/>
</dbReference>
<evidence type="ECO:0000256" key="2">
    <source>
        <dbReference type="ARBA" id="ARBA00004922"/>
    </source>
</evidence>
<keyword evidence="10" id="KW-0472">Membrane</keyword>
<proteinExistence type="inferred from homology"/>
<evidence type="ECO:0000259" key="13">
    <source>
        <dbReference type="Pfam" id="PF00534"/>
    </source>
</evidence>
<evidence type="ECO:0000256" key="4">
    <source>
        <dbReference type="ARBA" id="ARBA00022018"/>
    </source>
</evidence>
<accession>A0AB74IR06</accession>
<evidence type="ECO:0000256" key="11">
    <source>
        <dbReference type="ARBA" id="ARBA00045065"/>
    </source>
</evidence>
<name>A0AB74IR06_AURPU</name>
<dbReference type="GO" id="GO:0004377">
    <property type="term" value="F:GDP-Man:Man(3)GlcNAc(2)-PP-Dol alpha-1,2-mannosyltransferase activity"/>
    <property type="evidence" value="ECO:0007669"/>
    <property type="project" value="UniProtKB-UniRule"/>
</dbReference>
<dbReference type="Pfam" id="PF00534">
    <property type="entry name" value="Glycos_transf_1"/>
    <property type="match status" value="1"/>
</dbReference>
<feature type="domain" description="ALG11 mannosyltransferase N-terminal" evidence="14">
    <location>
        <begin position="83"/>
        <end position="288"/>
    </location>
</feature>
<dbReference type="EMBL" id="QZAM01000186">
    <property type="protein sequence ID" value="THW38507.1"/>
    <property type="molecule type" value="Genomic_DNA"/>
</dbReference>
<evidence type="ECO:0000256" key="12">
    <source>
        <dbReference type="RuleBase" id="RU367051"/>
    </source>
</evidence>
<comment type="function">
    <text evidence="12">GDP-Man:Man(3)GlcNAc(2)-PP-Dol alpha-1,2-mannosyltransferase that operates in the biosynthetic pathway of dolichol-linked oligosaccharides, the glycan precursors employed in protein asparagine (N)-glycosylation. The assembly of dolichol-linked oligosaccharides begins on the cytosolic side of the endoplasmic reticulum membrane and finishes in its lumen. The sequential addition of sugars to dolichol pyrophosphate produces dolichol-linked oligosaccharides containing fourteen sugars, including two GlcNAcs, nine mannoses and three glucoses. Once assembled, the oligosaccharide is transferred from the lipid to nascent proteins by oligosaccharyltransferases. Catalyzes, on the cytoplasmic face of the endoplasmic reticulum, the addition of the fourth and fifth mannose residues to the dolichol-linked oligosaccharide chain, to produce Man(5)GlcNAc(2)-PP-dolichol core oligosaccharide.</text>
</comment>
<dbReference type="Proteomes" id="UP000309076">
    <property type="component" value="Unassembled WGS sequence"/>
</dbReference>
<evidence type="ECO:0000313" key="15">
    <source>
        <dbReference type="EMBL" id="THW38507.1"/>
    </source>
</evidence>
<evidence type="ECO:0000259" key="14">
    <source>
        <dbReference type="Pfam" id="PF15924"/>
    </source>
</evidence>
<keyword evidence="5 12" id="KW-0328">Glycosyltransferase</keyword>
<keyword evidence="7" id="KW-0812">Transmembrane</keyword>
<evidence type="ECO:0000256" key="3">
    <source>
        <dbReference type="ARBA" id="ARBA00012645"/>
    </source>
</evidence>
<dbReference type="GO" id="GO:0005789">
    <property type="term" value="C:endoplasmic reticulum membrane"/>
    <property type="evidence" value="ECO:0007669"/>
    <property type="project" value="UniProtKB-SubCell"/>
</dbReference>
<gene>
    <name evidence="15" type="ORF">D6D21_07759</name>
</gene>
<dbReference type="AlphaFoldDB" id="A0AB74IR06"/>
<evidence type="ECO:0000256" key="5">
    <source>
        <dbReference type="ARBA" id="ARBA00022676"/>
    </source>
</evidence>
<keyword evidence="8 12" id="KW-0256">Endoplasmic reticulum</keyword>
<feature type="domain" description="Glycosyl transferase family 1" evidence="13">
    <location>
        <begin position="319"/>
        <end position="451"/>
    </location>
</feature>
<evidence type="ECO:0000256" key="10">
    <source>
        <dbReference type="ARBA" id="ARBA00023136"/>
    </source>
</evidence>
<dbReference type="Pfam" id="PF15924">
    <property type="entry name" value="ALG11_N"/>
    <property type="match status" value="1"/>
</dbReference>
<dbReference type="GO" id="GO:0006487">
    <property type="term" value="P:protein N-linked glycosylation"/>
    <property type="evidence" value="ECO:0007669"/>
    <property type="project" value="TreeGrafter"/>
</dbReference>
<dbReference type="CDD" id="cd03806">
    <property type="entry name" value="GT4_ALG11-like"/>
    <property type="match status" value="1"/>
</dbReference>
<dbReference type="SUPFAM" id="SSF53756">
    <property type="entry name" value="UDP-Glycosyltransferase/glycogen phosphorylase"/>
    <property type="match status" value="1"/>
</dbReference>
<dbReference type="Gene3D" id="3.40.50.2000">
    <property type="entry name" value="Glycogen Phosphorylase B"/>
    <property type="match status" value="1"/>
</dbReference>
<protein>
    <recommendedName>
        <fullName evidence="4 12">GDP-Man:Man(3)GlcNAc(2)-PP-Dol alpha-1,2-mannosyltransferase</fullName>
        <ecNumber evidence="3 12">2.4.1.131</ecNumber>
    </recommendedName>
</protein>
<reference evidence="15 16" key="1">
    <citation type="submission" date="2018-10" db="EMBL/GenBank/DDBJ databases">
        <title>Fifty Aureobasidium pullulans genomes reveal a recombining polyextremotolerant generalist.</title>
        <authorList>
            <person name="Gostincar C."/>
            <person name="Turk M."/>
            <person name="Zajc J."/>
            <person name="Gunde-Cimerman N."/>
        </authorList>
    </citation>
    <scope>NUCLEOTIDE SEQUENCE [LARGE SCALE GENOMIC DNA]</scope>
    <source>
        <strain evidence="15 16">EXF-10796</strain>
    </source>
</reference>
<dbReference type="EC" id="2.4.1.131" evidence="3 12"/>
<dbReference type="PANTHER" id="PTHR45919:SF1">
    <property type="entry name" value="GDP-MAN:MAN(3)GLCNAC(2)-PP-DOL ALPHA-1,2-MANNOSYLTRANSFERASE"/>
    <property type="match status" value="1"/>
</dbReference>
<evidence type="ECO:0000256" key="9">
    <source>
        <dbReference type="ARBA" id="ARBA00022989"/>
    </source>
</evidence>